<sequence length="346" mass="38639">MQLLLFYRKRYPSAFSIERLFEQLTGVFRGSGLEVSTAELPHYNNTPGNVVKNGTWARSRVQGVLGERGPDDTGAPRKLIKHITGDVTSILFWFSGPTVMTIHDCNPLLRYPPSHPRHWFYRWMIFEWPARKADAVTVISEKTKHELLSLTNCKPDNLHVIPNFVDPAFRPVSHTFNTARPVILQVGVKENKNIARLAEALRGIPCRLEIIGEPSPADAESLRVNDVDYNWLSALTDEELRQRYGACDLLSFVSTYEGFGLPILEAQVTGRPVITSNISPHKDVAGEGGASLVDPTDVSEIRAGILRIIKDGVYRDQLTKAGAQNAAKYDIAAVAKKYLDLYESLL</sequence>
<name>A0ABX0XBT1_9BACT</name>
<dbReference type="PANTHER" id="PTHR46401">
    <property type="entry name" value="GLYCOSYLTRANSFERASE WBBK-RELATED"/>
    <property type="match status" value="1"/>
</dbReference>
<dbReference type="CDD" id="cd03809">
    <property type="entry name" value="GT4_MtfB-like"/>
    <property type="match status" value="1"/>
</dbReference>
<reference evidence="4 5" key="1">
    <citation type="submission" date="2020-03" db="EMBL/GenBank/DDBJ databases">
        <title>Genomic Encyclopedia of Type Strains, Phase IV (KMG-IV): sequencing the most valuable type-strain genomes for metagenomic binning, comparative biology and taxonomic classification.</title>
        <authorList>
            <person name="Goeker M."/>
        </authorList>
    </citation>
    <scope>NUCLEOTIDE SEQUENCE [LARGE SCALE GENOMIC DNA]</scope>
    <source>
        <strain evidence="4 5">DSM 105096</strain>
    </source>
</reference>
<evidence type="ECO:0000313" key="5">
    <source>
        <dbReference type="Proteomes" id="UP000770785"/>
    </source>
</evidence>
<dbReference type="Proteomes" id="UP000770785">
    <property type="component" value="Unassembled WGS sequence"/>
</dbReference>
<organism evidence="4 5">
    <name type="scientific">Neolewinella antarctica</name>
    <dbReference type="NCBI Taxonomy" id="442734"/>
    <lineage>
        <taxon>Bacteria</taxon>
        <taxon>Pseudomonadati</taxon>
        <taxon>Bacteroidota</taxon>
        <taxon>Saprospiria</taxon>
        <taxon>Saprospirales</taxon>
        <taxon>Lewinellaceae</taxon>
        <taxon>Neolewinella</taxon>
    </lineage>
</organism>
<dbReference type="RefSeq" id="WP_168037419.1">
    <property type="nucleotide sequence ID" value="NZ_JAATJH010000003.1"/>
</dbReference>
<protein>
    <submittedName>
        <fullName evidence="4">Glycosyltransferase involved in cell wall biosynthesis</fullName>
    </submittedName>
</protein>
<evidence type="ECO:0000259" key="3">
    <source>
        <dbReference type="Pfam" id="PF13439"/>
    </source>
</evidence>
<dbReference type="InterPro" id="IPR028098">
    <property type="entry name" value="Glyco_trans_4-like_N"/>
</dbReference>
<dbReference type="Gene3D" id="3.40.50.2000">
    <property type="entry name" value="Glycogen Phosphorylase B"/>
    <property type="match status" value="2"/>
</dbReference>
<dbReference type="SUPFAM" id="SSF53756">
    <property type="entry name" value="UDP-Glycosyltransferase/glycogen phosphorylase"/>
    <property type="match status" value="1"/>
</dbReference>
<evidence type="ECO:0000313" key="4">
    <source>
        <dbReference type="EMBL" id="NJC26652.1"/>
    </source>
</evidence>
<dbReference type="Pfam" id="PF00534">
    <property type="entry name" value="Glycos_transf_1"/>
    <property type="match status" value="1"/>
</dbReference>
<dbReference type="PANTHER" id="PTHR46401:SF2">
    <property type="entry name" value="GLYCOSYLTRANSFERASE WBBK-RELATED"/>
    <property type="match status" value="1"/>
</dbReference>
<dbReference type="InterPro" id="IPR001296">
    <property type="entry name" value="Glyco_trans_1"/>
</dbReference>
<evidence type="ECO:0000259" key="2">
    <source>
        <dbReference type="Pfam" id="PF00534"/>
    </source>
</evidence>
<dbReference type="Pfam" id="PF13439">
    <property type="entry name" value="Glyco_transf_4"/>
    <property type="match status" value="1"/>
</dbReference>
<proteinExistence type="predicted"/>
<evidence type="ECO:0000256" key="1">
    <source>
        <dbReference type="ARBA" id="ARBA00022679"/>
    </source>
</evidence>
<feature type="domain" description="Glycosyl transferase family 1" evidence="2">
    <location>
        <begin position="173"/>
        <end position="323"/>
    </location>
</feature>
<accession>A0ABX0XBT1</accession>
<keyword evidence="1" id="KW-0808">Transferase</keyword>
<comment type="caution">
    <text evidence="4">The sequence shown here is derived from an EMBL/GenBank/DDBJ whole genome shotgun (WGS) entry which is preliminary data.</text>
</comment>
<gene>
    <name evidence="4" type="ORF">GGR27_002162</name>
</gene>
<dbReference type="EMBL" id="JAATJH010000003">
    <property type="protein sequence ID" value="NJC26652.1"/>
    <property type="molecule type" value="Genomic_DNA"/>
</dbReference>
<keyword evidence="5" id="KW-1185">Reference proteome</keyword>
<feature type="domain" description="Glycosyltransferase subfamily 4-like N-terminal" evidence="3">
    <location>
        <begin position="95"/>
        <end position="168"/>
    </location>
</feature>